<dbReference type="InterPro" id="IPR013096">
    <property type="entry name" value="Cupin_2"/>
</dbReference>
<dbReference type="Proteomes" id="UP000811899">
    <property type="component" value="Unassembled WGS sequence"/>
</dbReference>
<comment type="caution">
    <text evidence="2">The sequence shown here is derived from an EMBL/GenBank/DDBJ whole genome shotgun (WGS) entry which is preliminary data.</text>
</comment>
<dbReference type="AlphaFoldDB" id="A0AAW4L9L0"/>
<dbReference type="Pfam" id="PF07883">
    <property type="entry name" value="Cupin_2"/>
    <property type="match status" value="1"/>
</dbReference>
<evidence type="ECO:0000313" key="3">
    <source>
        <dbReference type="Proteomes" id="UP000811899"/>
    </source>
</evidence>
<name>A0AAW4L9L0_9BACT</name>
<reference evidence="2 3" key="1">
    <citation type="submission" date="2021-05" db="EMBL/GenBank/DDBJ databases">
        <title>The draft genome of Geobacter pelophilus DSM 12255.</title>
        <authorList>
            <person name="Xu Z."/>
            <person name="Masuda Y."/>
            <person name="Itoh H."/>
            <person name="Senoo K."/>
        </authorList>
    </citation>
    <scope>NUCLEOTIDE SEQUENCE [LARGE SCALE GENOMIC DNA]</scope>
    <source>
        <strain evidence="2 3">DSM 12255</strain>
    </source>
</reference>
<dbReference type="EMBL" id="JAHCVJ010000002">
    <property type="protein sequence ID" value="MBT0663866.1"/>
    <property type="molecule type" value="Genomic_DNA"/>
</dbReference>
<evidence type="ECO:0000259" key="1">
    <source>
        <dbReference type="Pfam" id="PF07883"/>
    </source>
</evidence>
<dbReference type="RefSeq" id="WP_214170647.1">
    <property type="nucleotide sequence ID" value="NZ_JAHCVJ010000002.1"/>
</dbReference>
<dbReference type="InterPro" id="IPR014710">
    <property type="entry name" value="RmlC-like_jellyroll"/>
</dbReference>
<gene>
    <name evidence="2" type="ORF">KI809_06080</name>
</gene>
<dbReference type="Gene3D" id="2.60.120.10">
    <property type="entry name" value="Jelly Rolls"/>
    <property type="match status" value="1"/>
</dbReference>
<organism evidence="2 3">
    <name type="scientific">Geoanaerobacter pelophilus</name>
    <dbReference type="NCBI Taxonomy" id="60036"/>
    <lineage>
        <taxon>Bacteria</taxon>
        <taxon>Pseudomonadati</taxon>
        <taxon>Thermodesulfobacteriota</taxon>
        <taxon>Desulfuromonadia</taxon>
        <taxon>Geobacterales</taxon>
        <taxon>Geobacteraceae</taxon>
        <taxon>Geoanaerobacter</taxon>
    </lineage>
</organism>
<dbReference type="SUPFAM" id="SSF51182">
    <property type="entry name" value="RmlC-like cupins"/>
    <property type="match status" value="1"/>
</dbReference>
<sequence>MSQGLENIFAHLPDASASEVFHTLCQQGEVRIERIISQGQTTTADEWYDQDWDEWVLLLSGGAELQLGDNASPTRMKPGDYLLIPSRTRHRVTWTDPQAQTVWLAVHWRSSSSNG</sequence>
<accession>A0AAW4L9L0</accession>
<protein>
    <submittedName>
        <fullName evidence="2">Cupin domain-containing protein</fullName>
    </submittedName>
</protein>
<proteinExistence type="predicted"/>
<feature type="domain" description="Cupin type-2" evidence="1">
    <location>
        <begin position="42"/>
        <end position="106"/>
    </location>
</feature>
<dbReference type="CDD" id="cd06981">
    <property type="entry name" value="cupin_reut_a1446"/>
    <property type="match status" value="1"/>
</dbReference>
<dbReference type="InterPro" id="IPR011051">
    <property type="entry name" value="RmlC_Cupin_sf"/>
</dbReference>
<evidence type="ECO:0000313" key="2">
    <source>
        <dbReference type="EMBL" id="MBT0663866.1"/>
    </source>
</evidence>
<keyword evidence="3" id="KW-1185">Reference proteome</keyword>